<accession>A0ABV2S5T0</accession>
<keyword evidence="2" id="KW-1185">Reference proteome</keyword>
<organism evidence="1 2">
    <name type="scientific">Bradyrhizobium japonicum</name>
    <dbReference type="NCBI Taxonomy" id="375"/>
    <lineage>
        <taxon>Bacteria</taxon>
        <taxon>Pseudomonadati</taxon>
        <taxon>Pseudomonadota</taxon>
        <taxon>Alphaproteobacteria</taxon>
        <taxon>Hyphomicrobiales</taxon>
        <taxon>Nitrobacteraceae</taxon>
        <taxon>Bradyrhizobium</taxon>
    </lineage>
</organism>
<protein>
    <submittedName>
        <fullName evidence="1">Uncharacterized protein</fullName>
    </submittedName>
</protein>
<reference evidence="1 2" key="1">
    <citation type="submission" date="2024-06" db="EMBL/GenBank/DDBJ databases">
        <title>Genomic Encyclopedia of Type Strains, Phase V (KMG-V): Genome sequencing to study the core and pangenomes of soil and plant-associated prokaryotes.</title>
        <authorList>
            <person name="Whitman W."/>
        </authorList>
    </citation>
    <scope>NUCLEOTIDE SEQUENCE [LARGE SCALE GENOMIC DNA]</scope>
    <source>
        <strain evidence="1 2">USDA 160</strain>
    </source>
</reference>
<name>A0ABV2S5T0_BRAJP</name>
<dbReference type="RefSeq" id="WP_354270432.1">
    <property type="nucleotide sequence ID" value="NZ_JBEPTQ010000002.1"/>
</dbReference>
<proteinExistence type="predicted"/>
<evidence type="ECO:0000313" key="1">
    <source>
        <dbReference type="EMBL" id="MET4724541.1"/>
    </source>
</evidence>
<comment type="caution">
    <text evidence="1">The sequence shown here is derived from an EMBL/GenBank/DDBJ whole genome shotgun (WGS) entry which is preliminary data.</text>
</comment>
<sequence length="105" mass="12032">MVKKKGRRTAPEEEMAIALDRWDEEGGARELAWPLPYKASDLQDVERRVLECLGAALVSEWNDLPTDVQRRLFEHAASGKSHDAIVLKTRIARFLHDHKDASRVR</sequence>
<dbReference type="EMBL" id="JBEPTQ010000002">
    <property type="protein sequence ID" value="MET4724541.1"/>
    <property type="molecule type" value="Genomic_DNA"/>
</dbReference>
<dbReference type="Proteomes" id="UP001549291">
    <property type="component" value="Unassembled WGS sequence"/>
</dbReference>
<evidence type="ECO:0000313" key="2">
    <source>
        <dbReference type="Proteomes" id="UP001549291"/>
    </source>
</evidence>
<gene>
    <name evidence="1" type="ORF">ABIF63_008647</name>
</gene>